<organism evidence="2">
    <name type="scientific">Nonomuraea gerenzanensis</name>
    <dbReference type="NCBI Taxonomy" id="93944"/>
    <lineage>
        <taxon>Bacteria</taxon>
        <taxon>Bacillati</taxon>
        <taxon>Actinomycetota</taxon>
        <taxon>Actinomycetes</taxon>
        <taxon>Streptosporangiales</taxon>
        <taxon>Streptosporangiaceae</taxon>
        <taxon>Nonomuraea</taxon>
    </lineage>
</organism>
<reference evidence="2" key="1">
    <citation type="submission" date="2016-04" db="EMBL/GenBank/DDBJ databases">
        <authorList>
            <person name="Evans L.H."/>
            <person name="Alamgir A."/>
            <person name="Owens N."/>
            <person name="Weber N.D."/>
            <person name="Virtaneva K."/>
            <person name="Barbian K."/>
            <person name="Babar A."/>
            <person name="Rosenke K."/>
        </authorList>
    </citation>
    <scope>NUCLEOTIDE SEQUENCE</scope>
    <source>
        <strain evidence="2">Nono1</strain>
    </source>
</reference>
<evidence type="ECO:0008006" key="3">
    <source>
        <dbReference type="Google" id="ProtNLM"/>
    </source>
</evidence>
<protein>
    <recommendedName>
        <fullName evidence="3">Right handed beta helix domain-containing protein</fullName>
    </recommendedName>
</protein>
<accession>A0A1M4EEX6</accession>
<dbReference type="Gene3D" id="2.160.20.10">
    <property type="entry name" value="Single-stranded right-handed beta-helix, Pectin lyase-like"/>
    <property type="match status" value="2"/>
</dbReference>
<dbReference type="SMART" id="SM00710">
    <property type="entry name" value="PbH1"/>
    <property type="match status" value="6"/>
</dbReference>
<proteinExistence type="predicted"/>
<evidence type="ECO:0000256" key="1">
    <source>
        <dbReference type="SAM" id="MobiDB-lite"/>
    </source>
</evidence>
<sequence>MAPVLDVTGFGAVPGTRTDAAPAVAAALRAATARPGPVTLRFPPGDYHLWPERAERRELYVSNTVGDDQRHRDKTIALLVEAAEELVISGAGARLILHGLQTTFAVLDSRRVRIEGLAFDFAVPTVVDATVVAAGVAAGRAYRLISVPEATLFEVEGRSVRWHGERLGTGAYAWEGRDALEYTQVHDPARGRTRRAPNPLFERVRRVEAVGRREIRIEYDHGDAPADAGLVYQMRPTTRDHPGGLVLDSAEVTLSGLRFGFLHGFGVVAQAAQDVTVEGCEFRAPPGTGRYSAGYADFVQFSGCWGRAVVRDCLFDGPHDDPVNVHGTYLRVAGQPGPRTLELEYAHPETAGMPQFTPGDQVEIVDRETLRPITAATVRRVRQPSGRDHHAPLRRIVLTVGAALPGGLAGRAAVENLTRTPAVHLARNVFRNVPTRGVLVTTRRPVLIEGNRFERTGMAAVYVSGDAAEWWESGPVRDLTVRGNEIIEPGGPGVFVDPRNSRSDPACPVHRGVVVEGNRFVLDGVPALDAKDTAGLRFRGNTVVRVGEPASDVVLRSCPDADVEPRSCPDADVDARSCPDADAESVQVGPVIGAPGGEGPDTRPHAAS</sequence>
<dbReference type="EMBL" id="LT559118">
    <property type="protein sequence ID" value="SBO97465.1"/>
    <property type="molecule type" value="Genomic_DNA"/>
</dbReference>
<dbReference type="RefSeq" id="WP_225266229.1">
    <property type="nucleotide sequence ID" value="NZ_CP084058.1"/>
</dbReference>
<evidence type="ECO:0000313" key="2">
    <source>
        <dbReference type="EMBL" id="SBO97465.1"/>
    </source>
</evidence>
<dbReference type="InterPro" id="IPR012334">
    <property type="entry name" value="Pectin_lyas_fold"/>
</dbReference>
<feature type="compositionally biased region" description="Basic and acidic residues" evidence="1">
    <location>
        <begin position="563"/>
        <end position="579"/>
    </location>
</feature>
<dbReference type="SUPFAM" id="SSF51126">
    <property type="entry name" value="Pectin lyase-like"/>
    <property type="match status" value="1"/>
</dbReference>
<dbReference type="InterPro" id="IPR011050">
    <property type="entry name" value="Pectin_lyase_fold/virulence"/>
</dbReference>
<dbReference type="InterPro" id="IPR006626">
    <property type="entry name" value="PbH1"/>
</dbReference>
<dbReference type="AlphaFoldDB" id="A0A1M4EEX6"/>
<gene>
    <name evidence="2" type="ORF">BN4615_P6981</name>
</gene>
<name>A0A1M4EEX6_9ACTN</name>
<feature type="region of interest" description="Disordered" evidence="1">
    <location>
        <begin position="561"/>
        <end position="608"/>
    </location>
</feature>